<name>A0A8T0R816_PANVG</name>
<evidence type="ECO:0000256" key="1">
    <source>
        <dbReference type="ARBA" id="ARBA00004141"/>
    </source>
</evidence>
<evidence type="ECO:0000256" key="6">
    <source>
        <dbReference type="SAM" id="Phobius"/>
    </source>
</evidence>
<accession>A0A8T0R816</accession>
<evidence type="ECO:0000256" key="5">
    <source>
        <dbReference type="ARBA" id="ARBA00023136"/>
    </source>
</evidence>
<keyword evidence="5 6" id="KW-0472">Membrane</keyword>
<dbReference type="InterPro" id="IPR039204">
    <property type="entry name" value="MRS2-like"/>
</dbReference>
<gene>
    <name evidence="7" type="ORF">PVAP13_6KG012500</name>
</gene>
<dbReference type="AlphaFoldDB" id="A0A8T0R816"/>
<dbReference type="Proteomes" id="UP000823388">
    <property type="component" value="Chromosome 6K"/>
</dbReference>
<dbReference type="EMBL" id="CM029047">
    <property type="protein sequence ID" value="KAG2581082.1"/>
    <property type="molecule type" value="Genomic_DNA"/>
</dbReference>
<comment type="caution">
    <text evidence="7">The sequence shown here is derived from an EMBL/GenBank/DDBJ whole genome shotgun (WGS) entry which is preliminary data.</text>
</comment>
<feature type="transmembrane region" description="Helical" evidence="6">
    <location>
        <begin position="119"/>
        <end position="140"/>
    </location>
</feature>
<evidence type="ECO:0000313" key="8">
    <source>
        <dbReference type="Proteomes" id="UP000823388"/>
    </source>
</evidence>
<comment type="subcellular location">
    <subcellularLocation>
        <location evidence="1">Membrane</location>
        <topology evidence="1">Multi-pass membrane protein</topology>
    </subcellularLocation>
</comment>
<dbReference type="Gene3D" id="1.20.58.340">
    <property type="entry name" value="Magnesium transport protein CorA, transmembrane region"/>
    <property type="match status" value="2"/>
</dbReference>
<dbReference type="EMBL" id="CM029047">
    <property type="protein sequence ID" value="KAG2581083.1"/>
    <property type="molecule type" value="Genomic_DNA"/>
</dbReference>
<evidence type="ECO:0000256" key="3">
    <source>
        <dbReference type="ARBA" id="ARBA00022692"/>
    </source>
</evidence>
<organism evidence="7 8">
    <name type="scientific">Panicum virgatum</name>
    <name type="common">Blackwell switchgrass</name>
    <dbReference type="NCBI Taxonomy" id="38727"/>
    <lineage>
        <taxon>Eukaryota</taxon>
        <taxon>Viridiplantae</taxon>
        <taxon>Streptophyta</taxon>
        <taxon>Embryophyta</taxon>
        <taxon>Tracheophyta</taxon>
        <taxon>Spermatophyta</taxon>
        <taxon>Magnoliopsida</taxon>
        <taxon>Liliopsida</taxon>
        <taxon>Poales</taxon>
        <taxon>Poaceae</taxon>
        <taxon>PACMAD clade</taxon>
        <taxon>Panicoideae</taxon>
        <taxon>Panicodae</taxon>
        <taxon>Paniceae</taxon>
        <taxon>Panicinae</taxon>
        <taxon>Panicum</taxon>
        <taxon>Panicum sect. Hiantes</taxon>
    </lineage>
</organism>
<evidence type="ECO:0008006" key="9">
    <source>
        <dbReference type="Google" id="ProtNLM"/>
    </source>
</evidence>
<dbReference type="PANTHER" id="PTHR13890">
    <property type="entry name" value="RNA SPLICING PROTEIN MRS2, MITOCHONDRIAL"/>
    <property type="match status" value="1"/>
</dbReference>
<proteinExistence type="inferred from homology"/>
<sequence>MEDDGAMAEMCLSEKKRRMEASSVLNEQALPGPSHSAPVSPVLPASASQMHDNLKNLLLGSRDVRGSKLDVEMMLEAYFLCIGNTLNKLTTLKEYIDDTQEFINCNLDSVRNQLIKFELLMNTSTFVTSIVGVVLGIFGMNFEEPLFKAPHAFVWTLTTTIVCGLVIFCLICVRSTSRREGFSPSRRICNLSVFLRLVVVVGLNRSRISRSHAVLLDGGRGGEQRRFHGD</sequence>
<keyword evidence="3 6" id="KW-0812">Transmembrane</keyword>
<protein>
    <recommendedName>
        <fullName evidence="9">Magnesium transporter</fullName>
    </recommendedName>
</protein>
<dbReference type="InterPro" id="IPR045863">
    <property type="entry name" value="CorA_TM1_TM2"/>
</dbReference>
<evidence type="ECO:0000256" key="4">
    <source>
        <dbReference type="ARBA" id="ARBA00022989"/>
    </source>
</evidence>
<dbReference type="GO" id="GO:0016020">
    <property type="term" value="C:membrane"/>
    <property type="evidence" value="ECO:0007669"/>
    <property type="project" value="UniProtKB-SubCell"/>
</dbReference>
<dbReference type="PANTHER" id="PTHR13890:SF10">
    <property type="entry name" value="MAGNESIUM TRANSPORTER MRS2-C"/>
    <property type="match status" value="1"/>
</dbReference>
<evidence type="ECO:0000313" key="7">
    <source>
        <dbReference type="EMBL" id="KAG2581083.1"/>
    </source>
</evidence>
<feature type="transmembrane region" description="Helical" evidence="6">
    <location>
        <begin position="152"/>
        <end position="173"/>
    </location>
</feature>
<evidence type="ECO:0000256" key="2">
    <source>
        <dbReference type="ARBA" id="ARBA00007535"/>
    </source>
</evidence>
<keyword evidence="8" id="KW-1185">Reference proteome</keyword>
<dbReference type="GO" id="GO:0015095">
    <property type="term" value="F:magnesium ion transmembrane transporter activity"/>
    <property type="evidence" value="ECO:0007669"/>
    <property type="project" value="UniProtKB-ARBA"/>
</dbReference>
<keyword evidence="4 6" id="KW-1133">Transmembrane helix</keyword>
<comment type="similarity">
    <text evidence="2">Belongs to the CorA metal ion transporter (MIT) (TC 1.A.35.5) family.</text>
</comment>
<dbReference type="SUPFAM" id="SSF144083">
    <property type="entry name" value="Magnesium transport protein CorA, transmembrane region"/>
    <property type="match status" value="1"/>
</dbReference>
<reference evidence="7" key="1">
    <citation type="submission" date="2020-05" db="EMBL/GenBank/DDBJ databases">
        <title>WGS assembly of Panicum virgatum.</title>
        <authorList>
            <person name="Lovell J.T."/>
            <person name="Jenkins J."/>
            <person name="Shu S."/>
            <person name="Juenger T.E."/>
            <person name="Schmutz J."/>
        </authorList>
    </citation>
    <scope>NUCLEOTIDE SEQUENCE</scope>
    <source>
        <strain evidence="7">AP13</strain>
    </source>
</reference>